<evidence type="ECO:0000313" key="3">
    <source>
        <dbReference type="EMBL" id="OBH91983.1"/>
    </source>
</evidence>
<feature type="transmembrane region" description="Helical" evidence="2">
    <location>
        <begin position="45"/>
        <end position="66"/>
    </location>
</feature>
<evidence type="ECO:0008006" key="5">
    <source>
        <dbReference type="Google" id="ProtNLM"/>
    </source>
</evidence>
<sequence length="263" mass="26978">MDPGRFRSGRWLLLAEGLLVSAFGIAGLVSAALHPRAGPTGTPVLGLAATPAESAVLLALGVAAIAAVARRRAAITVTALSAVAYTLLLFFSSVATARAMPTPLGFHAADIVLHGVLAAVNFALLMWLIPDELGDETWVPRRGRDQGQASATAADRPPDASPPAVTAPQVGAQRSSSPAPAEAARPRPTMPVDAGTTHRDLPERSGIPATHKPVAPHLENSTPANHFAAAAPSAVPSRRVAPVVAAVAVLAAVIGVLVWIRRR</sequence>
<reference evidence="3 4" key="1">
    <citation type="submission" date="2016-06" db="EMBL/GenBank/DDBJ databases">
        <authorList>
            <person name="Kjaerup R.B."/>
            <person name="Dalgaard T.S."/>
            <person name="Juul-Madsen H.R."/>
        </authorList>
    </citation>
    <scope>NUCLEOTIDE SEQUENCE [LARGE SCALE GENOMIC DNA]</scope>
    <source>
        <strain evidence="3 4">E2838</strain>
    </source>
</reference>
<evidence type="ECO:0000313" key="4">
    <source>
        <dbReference type="Proteomes" id="UP000092207"/>
    </source>
</evidence>
<dbReference type="EMBL" id="LZJY01000341">
    <property type="protein sequence ID" value="OBH91983.1"/>
    <property type="molecule type" value="Genomic_DNA"/>
</dbReference>
<keyword evidence="2" id="KW-0812">Transmembrane</keyword>
<keyword evidence="2" id="KW-1133">Transmembrane helix</keyword>
<feature type="region of interest" description="Disordered" evidence="1">
    <location>
        <begin position="139"/>
        <end position="207"/>
    </location>
</feature>
<feature type="compositionally biased region" description="Low complexity" evidence="1">
    <location>
        <begin position="174"/>
        <end position="187"/>
    </location>
</feature>
<dbReference type="Proteomes" id="UP000092207">
    <property type="component" value="Unassembled WGS sequence"/>
</dbReference>
<protein>
    <recommendedName>
        <fullName evidence="5">DUF4383 domain-containing protein</fullName>
    </recommendedName>
</protein>
<evidence type="ECO:0000256" key="1">
    <source>
        <dbReference type="SAM" id="MobiDB-lite"/>
    </source>
</evidence>
<accession>A0A1A2USI4</accession>
<feature type="transmembrane region" description="Helical" evidence="2">
    <location>
        <begin position="111"/>
        <end position="129"/>
    </location>
</feature>
<dbReference type="RefSeq" id="WP_067308923.1">
    <property type="nucleotide sequence ID" value="NZ_LZJY01000341.1"/>
</dbReference>
<feature type="transmembrane region" description="Helical" evidence="2">
    <location>
        <begin position="240"/>
        <end position="260"/>
    </location>
</feature>
<keyword evidence="2" id="KW-0472">Membrane</keyword>
<feature type="transmembrane region" description="Helical" evidence="2">
    <location>
        <begin position="73"/>
        <end position="91"/>
    </location>
</feature>
<dbReference type="Pfam" id="PF14325">
    <property type="entry name" value="DUF4383"/>
    <property type="match status" value="1"/>
</dbReference>
<proteinExistence type="predicted"/>
<organism evidence="3 4">
    <name type="scientific">Mycobacterium scrofulaceum</name>
    <dbReference type="NCBI Taxonomy" id="1783"/>
    <lineage>
        <taxon>Bacteria</taxon>
        <taxon>Bacillati</taxon>
        <taxon>Actinomycetota</taxon>
        <taxon>Actinomycetes</taxon>
        <taxon>Mycobacteriales</taxon>
        <taxon>Mycobacteriaceae</taxon>
        <taxon>Mycobacterium</taxon>
    </lineage>
</organism>
<feature type="transmembrane region" description="Helical" evidence="2">
    <location>
        <begin position="12"/>
        <end position="33"/>
    </location>
</feature>
<evidence type="ECO:0000256" key="2">
    <source>
        <dbReference type="SAM" id="Phobius"/>
    </source>
</evidence>
<comment type="caution">
    <text evidence="3">The sequence shown here is derived from an EMBL/GenBank/DDBJ whole genome shotgun (WGS) entry which is preliminary data.</text>
</comment>
<dbReference type="AlphaFoldDB" id="A0A1A2USI4"/>
<name>A0A1A2USI4_MYCSC</name>
<gene>
    <name evidence="3" type="ORF">A5679_23585</name>
</gene>